<reference evidence="9 10" key="1">
    <citation type="journal article" date="2020" name="Antonie Van Leeuwenhoek">
        <title>Rhodopirellula heiligendammensis sp. nov., Rhodopirellula pilleata sp. nov., and Rhodopirellula solitaria sp. nov. isolated from natural or artificial marine surfaces in Northern Germany and California, USA, and emended description of the genus Rhodopirellula.</title>
        <authorList>
            <person name="Kallscheuer N."/>
            <person name="Wiegand S."/>
            <person name="Jogler M."/>
            <person name="Boedeker C."/>
            <person name="Peeters S.H."/>
            <person name="Rast P."/>
            <person name="Heuer A."/>
            <person name="Jetten M.S.M."/>
            <person name="Rohde M."/>
            <person name="Jogler C."/>
        </authorList>
    </citation>
    <scope>NUCLEOTIDE SEQUENCE [LARGE SCALE GENOMIC DNA]</scope>
    <source>
        <strain evidence="9 10">Poly21</strain>
    </source>
</reference>
<protein>
    <submittedName>
        <fullName evidence="9">Inner membrane permease YgbN</fullName>
    </submittedName>
</protein>
<feature type="transmembrane region" description="Helical" evidence="8">
    <location>
        <begin position="405"/>
        <end position="433"/>
    </location>
</feature>
<feature type="transmembrane region" description="Helical" evidence="8">
    <location>
        <begin position="308"/>
        <end position="328"/>
    </location>
</feature>
<evidence type="ECO:0000256" key="5">
    <source>
        <dbReference type="ARBA" id="ARBA00022989"/>
    </source>
</evidence>
<evidence type="ECO:0000256" key="4">
    <source>
        <dbReference type="ARBA" id="ARBA00022692"/>
    </source>
</evidence>
<dbReference type="PANTHER" id="PTHR30354">
    <property type="entry name" value="GNT FAMILY GLUCONATE TRANSPORTER"/>
    <property type="match status" value="1"/>
</dbReference>
<accession>A0A5C6C7V0</accession>
<organism evidence="9 10">
    <name type="scientific">Allorhodopirellula heiligendammensis</name>
    <dbReference type="NCBI Taxonomy" id="2714739"/>
    <lineage>
        <taxon>Bacteria</taxon>
        <taxon>Pseudomonadati</taxon>
        <taxon>Planctomycetota</taxon>
        <taxon>Planctomycetia</taxon>
        <taxon>Pirellulales</taxon>
        <taxon>Pirellulaceae</taxon>
        <taxon>Allorhodopirellula</taxon>
    </lineage>
</organism>
<dbReference type="Proteomes" id="UP000319908">
    <property type="component" value="Unassembled WGS sequence"/>
</dbReference>
<feature type="transmembrane region" description="Helical" evidence="8">
    <location>
        <begin position="518"/>
        <end position="541"/>
    </location>
</feature>
<feature type="transmembrane region" description="Helical" evidence="8">
    <location>
        <begin position="490"/>
        <end position="506"/>
    </location>
</feature>
<feature type="transmembrane region" description="Helical" evidence="8">
    <location>
        <begin position="58"/>
        <end position="77"/>
    </location>
</feature>
<comment type="similarity">
    <text evidence="7">Belongs to the GntP permease family.</text>
</comment>
<feature type="transmembrane region" description="Helical" evidence="8">
    <location>
        <begin position="574"/>
        <end position="596"/>
    </location>
</feature>
<name>A0A5C6C7V0_9BACT</name>
<keyword evidence="5 8" id="KW-1133">Transmembrane helix</keyword>
<dbReference type="Pfam" id="PF02447">
    <property type="entry name" value="GntP_permease"/>
    <property type="match status" value="1"/>
</dbReference>
<feature type="transmembrane region" description="Helical" evidence="8">
    <location>
        <begin position="28"/>
        <end position="52"/>
    </location>
</feature>
<feature type="transmembrane region" description="Helical" evidence="8">
    <location>
        <begin position="271"/>
        <end position="288"/>
    </location>
</feature>
<evidence type="ECO:0000313" key="9">
    <source>
        <dbReference type="EMBL" id="TWU18829.1"/>
    </source>
</evidence>
<comment type="subcellular location">
    <subcellularLocation>
        <location evidence="1">Cell membrane</location>
        <topology evidence="1">Multi-pass membrane protein</topology>
    </subcellularLocation>
</comment>
<keyword evidence="3" id="KW-1003">Cell membrane</keyword>
<dbReference type="GO" id="GO:0005886">
    <property type="term" value="C:plasma membrane"/>
    <property type="evidence" value="ECO:0007669"/>
    <property type="project" value="UniProtKB-SubCell"/>
</dbReference>
<keyword evidence="4 8" id="KW-0812">Transmembrane</keyword>
<dbReference type="AlphaFoldDB" id="A0A5C6C7V0"/>
<evidence type="ECO:0000256" key="7">
    <source>
        <dbReference type="ARBA" id="ARBA00049663"/>
    </source>
</evidence>
<evidence type="ECO:0000256" key="6">
    <source>
        <dbReference type="ARBA" id="ARBA00023136"/>
    </source>
</evidence>
<keyword evidence="10" id="KW-1185">Reference proteome</keyword>
<proteinExistence type="inferred from homology"/>
<dbReference type="OrthoDB" id="9787129at2"/>
<keyword evidence="2" id="KW-0813">Transport</keyword>
<feature type="transmembrane region" description="Helical" evidence="8">
    <location>
        <begin position="196"/>
        <end position="216"/>
    </location>
</feature>
<evidence type="ECO:0000256" key="2">
    <source>
        <dbReference type="ARBA" id="ARBA00022448"/>
    </source>
</evidence>
<dbReference type="GO" id="GO:0015128">
    <property type="term" value="F:gluconate transmembrane transporter activity"/>
    <property type="evidence" value="ECO:0007669"/>
    <property type="project" value="InterPro"/>
</dbReference>
<dbReference type="PANTHER" id="PTHR30354:SF22">
    <property type="entry name" value="HIGH-AFFINITY GLUCONATE TRANSPORTER"/>
    <property type="match status" value="1"/>
</dbReference>
<evidence type="ECO:0000256" key="3">
    <source>
        <dbReference type="ARBA" id="ARBA00022475"/>
    </source>
</evidence>
<feature type="transmembrane region" description="Helical" evidence="8">
    <location>
        <begin position="236"/>
        <end position="259"/>
    </location>
</feature>
<dbReference type="InterPro" id="IPR003474">
    <property type="entry name" value="Glcn_transporter"/>
</dbReference>
<evidence type="ECO:0000313" key="10">
    <source>
        <dbReference type="Proteomes" id="UP000319908"/>
    </source>
</evidence>
<sequence>MAAQIGGIRRRGGRGWHGYKLILQNVDYATYLMPPLLILFIGMIVVLTGIVFFRWHAFLSLIAAALAIALLTSPATMMRHEIRQVAAVVDADDLDAGSLSSEAIDAMQLSPGSYQVLRANAGMNSAASADLTPVGVMQLGLANSGATIVSLDSDSFDLEPGDQLVPNQDWQKISAFASRSVGARVADGFGDTCRKIGILIAMAAIIGHCLLVSGGAQRIIDAACSLLGDSRTSIGFVISGFVLAIPVYFDTVFYLMIPLAKALYRRTGKNYLLYVMSVVVGATMAHSMVPPTPGPLLVASELNIDLGIALKAGLAVGVICAVVGYLYALAINRRWTVIPEFELTSPQASSAENAAGEAILSQPLPPLWLSLLPVLLPLVLLASGADWQALGLASQGSDSPGEASWTATAIAFASDKNIALTLSAAVALVLLAWSPRRDGAPLASHVQTALSEAGSIILITAAGGALGQVIRETGIADVLVDEMPHQGSGLMILCVGFFVTVLIRFVQGSATVAMITSVAIVGPMATTMTLPFHPVYLFLAIGCGSKPLPWMNDSGFWVIGRLSGMTPKETLKTFSTTLTVMGVAGFVVTLIGATLWPMVQ</sequence>
<keyword evidence="6 8" id="KW-0472">Membrane</keyword>
<evidence type="ECO:0000256" key="8">
    <source>
        <dbReference type="SAM" id="Phobius"/>
    </source>
</evidence>
<comment type="caution">
    <text evidence="9">The sequence shown here is derived from an EMBL/GenBank/DDBJ whole genome shotgun (WGS) entry which is preliminary data.</text>
</comment>
<dbReference type="EMBL" id="SJPU01000001">
    <property type="protein sequence ID" value="TWU18829.1"/>
    <property type="molecule type" value="Genomic_DNA"/>
</dbReference>
<gene>
    <name evidence="9" type="primary">ygbN</name>
    <name evidence="9" type="ORF">Poly21_09950</name>
</gene>
<evidence type="ECO:0000256" key="1">
    <source>
        <dbReference type="ARBA" id="ARBA00004651"/>
    </source>
</evidence>